<sequence length="185" mass="21271">ITRCLDKELNNSRAICRHGKSVVLLNFSSVAVRGKCSFSIILNKQYKICHKLTFLVLNVGDPNVGKAVEYSFSKLLLVFIILVPISDCIVYKYEYILIIIWMIIPTINMMKFVRKFSHTSRKTSWVTYIPYGVPFCNDYDSSALPIDSIIALQRFRCLEGKGHTTDTTLPDFLKLHKYFCCDILI</sequence>
<dbReference type="AlphaFoldDB" id="A0A6G0U6V6"/>
<evidence type="ECO:0000313" key="3">
    <source>
        <dbReference type="Proteomes" id="UP000475862"/>
    </source>
</evidence>
<accession>A0A6G0U6V6</accession>
<organism evidence="2 3">
    <name type="scientific">Aphis glycines</name>
    <name type="common">Soybean aphid</name>
    <dbReference type="NCBI Taxonomy" id="307491"/>
    <lineage>
        <taxon>Eukaryota</taxon>
        <taxon>Metazoa</taxon>
        <taxon>Ecdysozoa</taxon>
        <taxon>Arthropoda</taxon>
        <taxon>Hexapoda</taxon>
        <taxon>Insecta</taxon>
        <taxon>Pterygota</taxon>
        <taxon>Neoptera</taxon>
        <taxon>Paraneoptera</taxon>
        <taxon>Hemiptera</taxon>
        <taxon>Sternorrhyncha</taxon>
        <taxon>Aphidomorpha</taxon>
        <taxon>Aphidoidea</taxon>
        <taxon>Aphididae</taxon>
        <taxon>Aphidini</taxon>
        <taxon>Aphis</taxon>
        <taxon>Aphis</taxon>
    </lineage>
</organism>
<keyword evidence="1" id="KW-0812">Transmembrane</keyword>
<keyword evidence="3" id="KW-1185">Reference proteome</keyword>
<keyword evidence="1" id="KW-1133">Transmembrane helix</keyword>
<feature type="non-terminal residue" evidence="2">
    <location>
        <position position="1"/>
    </location>
</feature>
<reference evidence="2 3" key="1">
    <citation type="submission" date="2019-08" db="EMBL/GenBank/DDBJ databases">
        <title>The genome of the soybean aphid Biotype 1, its phylome, world population structure and adaptation to the North American continent.</title>
        <authorList>
            <person name="Giordano R."/>
            <person name="Donthu R.K."/>
            <person name="Hernandez A.G."/>
            <person name="Wright C.L."/>
            <person name="Zimin A.V."/>
        </authorList>
    </citation>
    <scope>NUCLEOTIDE SEQUENCE [LARGE SCALE GENOMIC DNA]</scope>
    <source>
        <tissue evidence="2">Whole aphids</tissue>
    </source>
</reference>
<proteinExistence type="predicted"/>
<feature type="transmembrane region" description="Helical" evidence="1">
    <location>
        <begin position="72"/>
        <end position="89"/>
    </location>
</feature>
<evidence type="ECO:0000256" key="1">
    <source>
        <dbReference type="SAM" id="Phobius"/>
    </source>
</evidence>
<keyword evidence="1" id="KW-0472">Membrane</keyword>
<dbReference type="EMBL" id="VYZN01000003">
    <property type="protein sequence ID" value="KAE9543956.1"/>
    <property type="molecule type" value="Genomic_DNA"/>
</dbReference>
<dbReference type="Proteomes" id="UP000475862">
    <property type="component" value="Unassembled WGS sequence"/>
</dbReference>
<comment type="caution">
    <text evidence="2">The sequence shown here is derived from an EMBL/GenBank/DDBJ whole genome shotgun (WGS) entry which is preliminary data.</text>
</comment>
<name>A0A6G0U6V6_APHGL</name>
<gene>
    <name evidence="2" type="ORF">AGLY_001645</name>
</gene>
<evidence type="ECO:0000313" key="2">
    <source>
        <dbReference type="EMBL" id="KAE9543956.1"/>
    </source>
</evidence>
<protein>
    <submittedName>
        <fullName evidence="2">Uncharacterized protein</fullName>
    </submittedName>
</protein>